<dbReference type="InterPro" id="IPR036291">
    <property type="entry name" value="NAD(P)-bd_dom_sf"/>
</dbReference>
<keyword evidence="5" id="KW-1185">Reference proteome</keyword>
<evidence type="ECO:0000313" key="5">
    <source>
        <dbReference type="Proteomes" id="UP001174909"/>
    </source>
</evidence>
<dbReference type="InterPro" id="IPR011032">
    <property type="entry name" value="GroES-like_sf"/>
</dbReference>
<dbReference type="Gene3D" id="3.40.50.720">
    <property type="entry name" value="NAD(P)-binding Rossmann-like Domain"/>
    <property type="match status" value="1"/>
</dbReference>
<sequence>MKAAQLVAPKRWEFTEVETPAPADGQVLIKMETVSVCGSDIRHTYGPVLDESEYPLAPCRGAHELAGIIIESKTDEFQEGQRVITIPYAGTGGLCEYVLSEPGRLALLPDEGGLDEWVMCQPPGTVLYSCRQIGSPLQQNILIFGQGSIGLSFTMILSRMGARSVTVVDPLDYRLEKSKQMGSTHRINPDKQDVHEAVMEITKGRGSGRLRRGGGLSGFPQ</sequence>
<dbReference type="InterPro" id="IPR013154">
    <property type="entry name" value="ADH-like_N"/>
</dbReference>
<accession>A0AA35QZG3</accession>
<evidence type="ECO:0000259" key="3">
    <source>
        <dbReference type="Pfam" id="PF08240"/>
    </source>
</evidence>
<name>A0AA35QZG3_GEOBA</name>
<comment type="caution">
    <text evidence="4">The sequence shown here is derived from an EMBL/GenBank/DDBJ whole genome shotgun (WGS) entry which is preliminary data.</text>
</comment>
<dbReference type="AlphaFoldDB" id="A0AA35QZG3"/>
<reference evidence="4" key="1">
    <citation type="submission" date="2023-03" db="EMBL/GenBank/DDBJ databases">
        <authorList>
            <person name="Steffen K."/>
            <person name="Cardenas P."/>
        </authorList>
    </citation>
    <scope>NUCLEOTIDE SEQUENCE</scope>
</reference>
<dbReference type="Pfam" id="PF00107">
    <property type="entry name" value="ADH_zinc_N"/>
    <property type="match status" value="1"/>
</dbReference>
<dbReference type="PANTHER" id="PTHR43401:SF2">
    <property type="entry name" value="L-THREONINE 3-DEHYDROGENASE"/>
    <property type="match status" value="1"/>
</dbReference>
<dbReference type="EMBL" id="CASHTH010000343">
    <property type="protein sequence ID" value="CAI7998214.1"/>
    <property type="molecule type" value="Genomic_DNA"/>
</dbReference>
<dbReference type="Pfam" id="PF08240">
    <property type="entry name" value="ADH_N"/>
    <property type="match status" value="1"/>
</dbReference>
<dbReference type="InterPro" id="IPR013149">
    <property type="entry name" value="ADH-like_C"/>
</dbReference>
<feature type="domain" description="Alcohol dehydrogenase-like C-terminal" evidence="2">
    <location>
        <begin position="149"/>
        <end position="206"/>
    </location>
</feature>
<dbReference type="SUPFAM" id="SSF50129">
    <property type="entry name" value="GroES-like"/>
    <property type="match status" value="1"/>
</dbReference>
<dbReference type="GO" id="GO:0016491">
    <property type="term" value="F:oxidoreductase activity"/>
    <property type="evidence" value="ECO:0007669"/>
    <property type="project" value="UniProtKB-KW"/>
</dbReference>
<dbReference type="InterPro" id="IPR050129">
    <property type="entry name" value="Zn_alcohol_dh"/>
</dbReference>
<evidence type="ECO:0000313" key="4">
    <source>
        <dbReference type="EMBL" id="CAI7998214.1"/>
    </source>
</evidence>
<organism evidence="4 5">
    <name type="scientific">Geodia barretti</name>
    <name type="common">Barrett's horny sponge</name>
    <dbReference type="NCBI Taxonomy" id="519541"/>
    <lineage>
        <taxon>Eukaryota</taxon>
        <taxon>Metazoa</taxon>
        <taxon>Porifera</taxon>
        <taxon>Demospongiae</taxon>
        <taxon>Heteroscleromorpha</taxon>
        <taxon>Tetractinellida</taxon>
        <taxon>Astrophorina</taxon>
        <taxon>Geodiidae</taxon>
        <taxon>Geodia</taxon>
    </lineage>
</organism>
<dbReference type="Gene3D" id="3.90.180.10">
    <property type="entry name" value="Medium-chain alcohol dehydrogenases, catalytic domain"/>
    <property type="match status" value="1"/>
</dbReference>
<protein>
    <submittedName>
        <fullName evidence="4">Uncharacterized zinc-type alcohol dehydrogenase-like protein HI_0053</fullName>
    </submittedName>
</protein>
<keyword evidence="1" id="KW-0560">Oxidoreductase</keyword>
<proteinExistence type="predicted"/>
<dbReference type="PANTHER" id="PTHR43401">
    <property type="entry name" value="L-THREONINE 3-DEHYDROGENASE"/>
    <property type="match status" value="1"/>
</dbReference>
<evidence type="ECO:0000256" key="1">
    <source>
        <dbReference type="ARBA" id="ARBA00023002"/>
    </source>
</evidence>
<dbReference type="SUPFAM" id="SSF51735">
    <property type="entry name" value="NAD(P)-binding Rossmann-fold domains"/>
    <property type="match status" value="1"/>
</dbReference>
<gene>
    <name evidence="4" type="ORF">GBAR_LOCUS2368</name>
</gene>
<feature type="domain" description="Alcohol dehydrogenase-like N-terminal" evidence="3">
    <location>
        <begin position="24"/>
        <end position="108"/>
    </location>
</feature>
<dbReference type="Proteomes" id="UP001174909">
    <property type="component" value="Unassembled WGS sequence"/>
</dbReference>
<evidence type="ECO:0000259" key="2">
    <source>
        <dbReference type="Pfam" id="PF00107"/>
    </source>
</evidence>